<dbReference type="Pfam" id="PF18072">
    <property type="entry name" value="FGAR-AT_linker"/>
    <property type="match status" value="1"/>
</dbReference>
<evidence type="ECO:0000256" key="5">
    <source>
        <dbReference type="ARBA" id="ARBA00022755"/>
    </source>
</evidence>
<dbReference type="EMBL" id="MFCA01000025">
    <property type="protein sequence ID" value="OGE01706.1"/>
    <property type="molecule type" value="Genomic_DNA"/>
</dbReference>
<dbReference type="SUPFAM" id="SSF56042">
    <property type="entry name" value="PurM C-terminal domain-like"/>
    <property type="match status" value="2"/>
</dbReference>
<keyword evidence="6 8" id="KW-0067">ATP-binding</keyword>
<dbReference type="SUPFAM" id="SSF55326">
    <property type="entry name" value="PurM N-terminal domain-like"/>
    <property type="match status" value="2"/>
</dbReference>
<feature type="binding site" evidence="8">
    <location>
        <begin position="506"/>
        <end position="508"/>
    </location>
    <ligand>
        <name>substrate</name>
    </ligand>
</feature>
<dbReference type="GO" id="GO:0004642">
    <property type="term" value="F:phosphoribosylformylglycinamidine synthase activity"/>
    <property type="evidence" value="ECO:0007669"/>
    <property type="project" value="UniProtKB-UniRule"/>
</dbReference>
<feature type="binding site" evidence="8">
    <location>
        <position position="436"/>
    </location>
    <ligand>
        <name>substrate</name>
    </ligand>
</feature>
<dbReference type="Proteomes" id="UP000176751">
    <property type="component" value="Unassembled WGS sequence"/>
</dbReference>
<keyword evidence="7 8" id="KW-0460">Magnesium</keyword>
<comment type="subcellular location">
    <subcellularLocation>
        <location evidence="8">Cytoplasm</location>
    </subcellularLocation>
</comment>
<comment type="caution">
    <text evidence="13">The sequence shown here is derived from an EMBL/GenBank/DDBJ whole genome shotgun (WGS) entry which is preliminary data.</text>
</comment>
<dbReference type="NCBIfam" id="TIGR01736">
    <property type="entry name" value="FGAM_synth_II"/>
    <property type="match status" value="1"/>
</dbReference>
<comment type="subunit">
    <text evidence="8">Monomer. Part of the FGAM synthase complex composed of 1 PurL, 1 PurQ and 2 PurS subunits.</text>
</comment>
<evidence type="ECO:0000256" key="7">
    <source>
        <dbReference type="ARBA" id="ARBA00022842"/>
    </source>
</evidence>
<comment type="pathway">
    <text evidence="8">Purine metabolism; IMP biosynthesis via de novo pathway; 5-amino-1-(5-phospho-D-ribosyl)imidazole from N(2)-formyl-N(1)-(5-phospho-D-ribosyl)glycinamide: step 1/2.</text>
</comment>
<feature type="domain" description="PurM-like N-terminal" evidence="10">
    <location>
        <begin position="260"/>
        <end position="384"/>
    </location>
</feature>
<evidence type="ECO:0000256" key="2">
    <source>
        <dbReference type="ARBA" id="ARBA00022598"/>
    </source>
</evidence>
<name>A0A1F5HCB5_9BACT</name>
<dbReference type="EC" id="6.3.5.3" evidence="8"/>
<dbReference type="GO" id="GO:0000287">
    <property type="term" value="F:magnesium ion binding"/>
    <property type="evidence" value="ECO:0007669"/>
    <property type="project" value="UniProtKB-UniRule"/>
</dbReference>
<dbReference type="Pfam" id="PF00586">
    <property type="entry name" value="AIRS"/>
    <property type="match status" value="2"/>
</dbReference>
<keyword evidence="1 8" id="KW-0963">Cytoplasm</keyword>
<dbReference type="Gene3D" id="3.30.1280.10">
    <property type="entry name" value="Phosphoribosylformylglycinamidine synthase subunit PurS"/>
    <property type="match status" value="1"/>
</dbReference>
<evidence type="ECO:0000313" key="13">
    <source>
        <dbReference type="EMBL" id="OGE01706.1"/>
    </source>
</evidence>
<keyword evidence="4 8" id="KW-0547">Nucleotide-binding</keyword>
<keyword evidence="2 8" id="KW-0436">Ligase</keyword>
<feature type="active site" description="Proton acceptor" evidence="8">
    <location>
        <position position="280"/>
    </location>
</feature>
<dbReference type="InterPro" id="IPR036604">
    <property type="entry name" value="PurS-like_sf"/>
</dbReference>
<evidence type="ECO:0000259" key="12">
    <source>
        <dbReference type="Pfam" id="PF18072"/>
    </source>
</evidence>
<accession>A0A1F5HCB5</accession>
<dbReference type="Gene3D" id="1.10.8.750">
    <property type="entry name" value="Phosphoribosylformylglycinamidine synthase, linker domain"/>
    <property type="match status" value="1"/>
</dbReference>
<dbReference type="STRING" id="1797737.A2196_02360"/>
<feature type="binding site" evidence="8">
    <location>
        <position position="301"/>
    </location>
    <ligand>
        <name>substrate</name>
    </ligand>
</feature>
<comment type="similarity">
    <text evidence="8">Belongs to the FGAMS family.</text>
</comment>
<comment type="function">
    <text evidence="8">Part of the phosphoribosylformylglycinamidine synthase complex involved in the purines biosynthetic pathway. Catalyzes the ATP-dependent conversion of formylglycinamide ribonucleotide (FGAR) and glutamine to yield formylglycinamidine ribonucleotide (FGAM) and glutamate. The FGAM synthase complex is composed of three subunits. PurQ produces an ammonia molecule by converting glutamine to glutamate. PurL transfers the ammonia molecule to FGAR to form FGAM in an ATP-dependent manner. PurS interacts with PurQ and PurL and is thought to assist in the transfer of the ammonia molecule from PurQ to PurL.</text>
</comment>
<feature type="region of interest" description="Disordered" evidence="9">
    <location>
        <begin position="578"/>
        <end position="600"/>
    </location>
</feature>
<sequence>MIYEIRITANSPTDSKGQELLAEIKRTLGIKSIKNIRSSKVYRLEGISFSDAQKFSQAVLFEPINQQMSFNKPIFSSFDKKIEVAYKPGVMNPEVGSLLKAASDLKIKLTAADTSTEYAFWGKVKDKDLSIITNRLLVNETVEQVVKKPPKTLMISGQKGKVEKIPVRNLSDSQLMELSKDRLFLNRQEMKIIKNYFAKISRDPTDCEIEVLAQTWSEHCVHKTFKAKLIVDGKVKKPLIDRIRQTANYNKKLIISAFVDNSGVIDFYDGWAISGKVETHNSPSAIEPYGGAMTGSGGVFRDVLGTGKGAKIIASTDIFCFAPPDLPSKSIPPGCLPPDYILRKVVAGVRDYGNRVGIPTNNGSVHFHPDFRAKCTVGVGSYGLIPKKIAKKQFPKVGDLIVTIGGRTGRDGIHGATFSSGEMTDRTITVLGSAVQIGNAIEEKRMIDAVYDLRDQGLIRAITDCGAGGFSSAIGEMGQKIGARVFLEKAPLKYSGLSPWEIFISESQERMVLAIDPQNLKKAVQICQLHNVEATVIGKFDGSKRLRVTFDKKPVCDLEMQFLHHGLPQRVMKTTRNKQQPVLDRVETRSGETRNKKLPPLPKKADDWQEIFEKVLSHGNVCSKEPIVRMYDHNVQGTNALHPFSGVNLDGPNDGTIVRPILKKPYGVVITHGLNPTLNLIDPYGGSIWAIVEAVSNFISCGGDIKNAALIDNFIWPFPDEESLFDLDQSVDACSDMARLLKMPFISGKDSLSSTYRYPSGKILKIPPVLLISVFGKIPDVRKTVSSDFKSEGSTIVLVGKPDFKNLGGSTYFDVLGTKDPEIPKIDLKSLTKVFGSVTKGITQGQILSCHDISEGGLAAALAEMCFGGNCGTEVDLSSVVTQTDTPGVKSGRHHEDTPGVNLRPDFILFSETAGTFLVEVENPQIAKKLFTGIPYAIFGKTVADKTISVFSGSKNLCNLDLDKLKNAWQKPMREIFH</sequence>
<keyword evidence="3 8" id="KW-0479">Metal-binding</keyword>
<feature type="domain" description="PurM-like C-terminal" evidence="11">
    <location>
        <begin position="792"/>
        <end position="950"/>
    </location>
</feature>
<feature type="binding site" evidence="8">
    <location>
        <position position="302"/>
    </location>
    <ligand>
        <name>Mg(2+)</name>
        <dbReference type="ChEBI" id="CHEBI:18420"/>
        <label>2</label>
    </ligand>
</feature>
<evidence type="ECO:0000256" key="3">
    <source>
        <dbReference type="ARBA" id="ARBA00022723"/>
    </source>
</evidence>
<feature type="binding site" evidence="8">
    <location>
        <position position="276"/>
    </location>
    <ligand>
        <name>ATP</name>
        <dbReference type="ChEBI" id="CHEBI:30616"/>
    </ligand>
</feature>
<evidence type="ECO:0000256" key="6">
    <source>
        <dbReference type="ARBA" id="ARBA00022840"/>
    </source>
</evidence>
<feature type="binding site" evidence="8">
    <location>
        <position position="278"/>
    </location>
    <ligand>
        <name>Mg(2+)</name>
        <dbReference type="ChEBI" id="CHEBI:18420"/>
        <label>1</label>
    </ligand>
</feature>
<feature type="domain" description="PurM-like C-terminal" evidence="11">
    <location>
        <begin position="396"/>
        <end position="549"/>
    </location>
</feature>
<evidence type="ECO:0000313" key="14">
    <source>
        <dbReference type="Proteomes" id="UP000176751"/>
    </source>
</evidence>
<feature type="binding site" evidence="8">
    <location>
        <position position="712"/>
    </location>
    <ligand>
        <name>ATP</name>
        <dbReference type="ChEBI" id="CHEBI:30616"/>
    </ligand>
</feature>
<dbReference type="GO" id="GO:0005524">
    <property type="term" value="F:ATP binding"/>
    <property type="evidence" value="ECO:0007669"/>
    <property type="project" value="UniProtKB-UniRule"/>
</dbReference>
<evidence type="ECO:0000256" key="8">
    <source>
        <dbReference type="HAMAP-Rule" id="MF_00420"/>
    </source>
</evidence>
<dbReference type="GO" id="GO:0006189">
    <property type="term" value="P:'de novo' IMP biosynthetic process"/>
    <property type="evidence" value="ECO:0007669"/>
    <property type="project" value="UniProtKB-UniRule"/>
</dbReference>
<evidence type="ECO:0000259" key="11">
    <source>
        <dbReference type="Pfam" id="PF02769"/>
    </source>
</evidence>
<dbReference type="InterPro" id="IPR010918">
    <property type="entry name" value="PurM-like_C_dom"/>
</dbReference>
<reference evidence="13 14" key="1">
    <citation type="journal article" date="2016" name="Nat. Commun.">
        <title>Thousands of microbial genomes shed light on interconnected biogeochemical processes in an aquifer system.</title>
        <authorList>
            <person name="Anantharaman K."/>
            <person name="Brown C.T."/>
            <person name="Hug L.A."/>
            <person name="Sharon I."/>
            <person name="Castelle C.J."/>
            <person name="Probst A.J."/>
            <person name="Thomas B.C."/>
            <person name="Singh A."/>
            <person name="Wilkins M.J."/>
            <person name="Karaoz U."/>
            <person name="Brodie E.L."/>
            <person name="Williams K.H."/>
            <person name="Hubbard S.S."/>
            <person name="Banfield J.F."/>
        </authorList>
    </citation>
    <scope>NUCLEOTIDE SEQUENCE [LARGE SCALE GENOMIC DNA]</scope>
</reference>
<dbReference type="Pfam" id="PF02769">
    <property type="entry name" value="AIRS_C"/>
    <property type="match status" value="2"/>
</dbReference>
<dbReference type="Gene3D" id="3.90.650.10">
    <property type="entry name" value="PurM-like C-terminal domain"/>
    <property type="match status" value="2"/>
</dbReference>
<feature type="binding site" evidence="8">
    <location>
        <position position="748"/>
    </location>
    <ligand>
        <name>ATP</name>
        <dbReference type="ChEBI" id="CHEBI:30616"/>
    </ligand>
</feature>
<dbReference type="InterPro" id="IPR036676">
    <property type="entry name" value="PurM-like_C_sf"/>
</dbReference>
<evidence type="ECO:0000259" key="10">
    <source>
        <dbReference type="Pfam" id="PF00586"/>
    </source>
</evidence>
<evidence type="ECO:0000256" key="9">
    <source>
        <dbReference type="SAM" id="MobiDB-lite"/>
    </source>
</evidence>
<proteinExistence type="inferred from homology"/>
<dbReference type="UniPathway" id="UPA00074">
    <property type="reaction ID" value="UER00128"/>
</dbReference>
<evidence type="ECO:0000256" key="4">
    <source>
        <dbReference type="ARBA" id="ARBA00022741"/>
    </source>
</evidence>
<feature type="compositionally biased region" description="Basic and acidic residues" evidence="9">
    <location>
        <begin position="584"/>
        <end position="595"/>
    </location>
</feature>
<feature type="domain" description="PurM-like N-terminal" evidence="10">
    <location>
        <begin position="666"/>
        <end position="752"/>
    </location>
</feature>
<dbReference type="Gene3D" id="3.30.1330.10">
    <property type="entry name" value="PurM-like, N-terminal domain"/>
    <property type="match status" value="2"/>
</dbReference>
<dbReference type="CDD" id="cd02203">
    <property type="entry name" value="PurL_repeat1"/>
    <property type="match status" value="1"/>
</dbReference>
<dbReference type="InterPro" id="IPR010074">
    <property type="entry name" value="PRibForGlyAmidine_synth_PurL"/>
</dbReference>
<feature type="active site" evidence="8">
    <location>
        <position position="219"/>
    </location>
</feature>
<feature type="binding site" evidence="8">
    <location>
        <position position="464"/>
    </location>
    <ligand>
        <name>Mg(2+)</name>
        <dbReference type="ChEBI" id="CHEBI:18420"/>
        <label>2</label>
    </ligand>
</feature>
<gene>
    <name evidence="8" type="primary">purL</name>
    <name evidence="13" type="ORF">A2196_02360</name>
</gene>
<dbReference type="PANTHER" id="PTHR43555:SF1">
    <property type="entry name" value="PHOSPHORIBOSYLFORMYLGLYCINAMIDINE SYNTHASE SUBUNIT PURL"/>
    <property type="match status" value="1"/>
</dbReference>
<feature type="binding site" evidence="8">
    <location>
        <position position="751"/>
    </location>
    <ligand>
        <name>substrate</name>
    </ligand>
</feature>
<keyword evidence="5 8" id="KW-0658">Purine biosynthesis</keyword>
<dbReference type="HAMAP" id="MF_00420">
    <property type="entry name" value="PurL_2"/>
    <property type="match status" value="1"/>
</dbReference>
<comment type="caution">
    <text evidence="8">Lacks conserved residue(s) required for the propagation of feature annotation.</text>
</comment>
<dbReference type="InterPro" id="IPR041609">
    <property type="entry name" value="PurL_linker"/>
</dbReference>
<dbReference type="PANTHER" id="PTHR43555">
    <property type="entry name" value="PHOSPHORIBOSYLFORMYLGLYCINAMIDINE SYNTHASE SUBUNIT PURL"/>
    <property type="match status" value="1"/>
</dbReference>
<feature type="domain" description="Phosphoribosylformylglycinamidine synthase linker" evidence="12">
    <location>
        <begin position="180"/>
        <end position="223"/>
    </location>
</feature>
<dbReference type="InterPro" id="IPR016188">
    <property type="entry name" value="PurM-like_N"/>
</dbReference>
<organism evidence="13 14">
    <name type="scientific">Candidatus Curtissbacteria bacterium RIFOXYA1_FULL_41_14</name>
    <dbReference type="NCBI Taxonomy" id="1797737"/>
    <lineage>
        <taxon>Bacteria</taxon>
        <taxon>Candidatus Curtissiibacteriota</taxon>
    </lineage>
</organism>
<protein>
    <recommendedName>
        <fullName evidence="8">Phosphoribosylformylglycinamidine synthase subunit PurL</fullName>
        <shortName evidence="8">FGAM synthase</shortName>
        <ecNumber evidence="8">6.3.5.3</ecNumber>
    </recommendedName>
    <alternativeName>
        <fullName evidence="8">Formylglycinamide ribonucleotide amidotransferase subunit II</fullName>
        <shortName evidence="8">FGAR amidotransferase II</shortName>
        <shortName evidence="8">FGAR-AT II</shortName>
    </alternativeName>
    <alternativeName>
        <fullName evidence="8">Glutamine amidotransferase PurL</fullName>
    </alternativeName>
    <alternativeName>
        <fullName evidence="8">Phosphoribosylformylglycinamidine synthase subunit II</fullName>
    </alternativeName>
</protein>
<dbReference type="AlphaFoldDB" id="A0A1F5HCB5"/>
<dbReference type="GO" id="GO:0005737">
    <property type="term" value="C:cytoplasm"/>
    <property type="evidence" value="ECO:0007669"/>
    <property type="project" value="UniProtKB-SubCell"/>
</dbReference>
<evidence type="ECO:0000256" key="1">
    <source>
        <dbReference type="ARBA" id="ARBA00022490"/>
    </source>
</evidence>
<dbReference type="CDD" id="cd02204">
    <property type="entry name" value="PurL_repeat2"/>
    <property type="match status" value="1"/>
</dbReference>
<comment type="catalytic activity">
    <reaction evidence="8">
        <text>N(2)-formyl-N(1)-(5-phospho-beta-D-ribosyl)glycinamide + L-glutamine + ATP + H2O = 2-formamido-N(1)-(5-O-phospho-beta-D-ribosyl)acetamidine + L-glutamate + ADP + phosphate + H(+)</text>
        <dbReference type="Rhea" id="RHEA:17129"/>
        <dbReference type="ChEBI" id="CHEBI:15377"/>
        <dbReference type="ChEBI" id="CHEBI:15378"/>
        <dbReference type="ChEBI" id="CHEBI:29985"/>
        <dbReference type="ChEBI" id="CHEBI:30616"/>
        <dbReference type="ChEBI" id="CHEBI:43474"/>
        <dbReference type="ChEBI" id="CHEBI:58359"/>
        <dbReference type="ChEBI" id="CHEBI:147286"/>
        <dbReference type="ChEBI" id="CHEBI:147287"/>
        <dbReference type="ChEBI" id="CHEBI:456216"/>
        <dbReference type="EC" id="6.3.5.3"/>
    </reaction>
</comment>
<dbReference type="InterPro" id="IPR036921">
    <property type="entry name" value="PurM-like_N_sf"/>
</dbReference>